<sequence>MTDQHTPAARSNDAHQSATADDDMECWDYIDGTTSFSRPSVNGKSLFACVQEKTNLAHQSSEVYQLAIRRVIERATAEAVGVSTIGKYKTASVWQIDSGELLVRRVPMESAPNMQPVSVDVTAQMVIDEYREILQRRHNKPADVHTPAGQ</sequence>
<dbReference type="RefSeq" id="WP_088602958.1">
    <property type="nucleotide sequence ID" value="NZ_NJIH01000004.1"/>
</dbReference>
<gene>
    <name evidence="1" type="ORF">CEY11_08550</name>
</gene>
<accession>A0A225MLN1</accession>
<reference evidence="2" key="1">
    <citation type="submission" date="2017-06" db="EMBL/GenBank/DDBJ databases">
        <title>Herbaspirillum phytohormonus sp. nov., isolated from the root nodule of Robinia pseudoacacia in lead-zinc mine.</title>
        <authorList>
            <person name="Fan M."/>
            <person name="Lin Y."/>
        </authorList>
    </citation>
    <scope>NUCLEOTIDE SEQUENCE [LARGE SCALE GENOMIC DNA]</scope>
    <source>
        <strain evidence="2">SC-089</strain>
    </source>
</reference>
<dbReference type="Proteomes" id="UP000214603">
    <property type="component" value="Unassembled WGS sequence"/>
</dbReference>
<proteinExistence type="predicted"/>
<evidence type="ECO:0000313" key="2">
    <source>
        <dbReference type="Proteomes" id="UP000214603"/>
    </source>
</evidence>
<keyword evidence="2" id="KW-1185">Reference proteome</keyword>
<evidence type="ECO:0000313" key="1">
    <source>
        <dbReference type="EMBL" id="OWT61872.1"/>
    </source>
</evidence>
<organism evidence="1 2">
    <name type="scientific">Candidimonas nitroreducens</name>
    <dbReference type="NCBI Taxonomy" id="683354"/>
    <lineage>
        <taxon>Bacteria</taxon>
        <taxon>Pseudomonadati</taxon>
        <taxon>Pseudomonadota</taxon>
        <taxon>Betaproteobacteria</taxon>
        <taxon>Burkholderiales</taxon>
        <taxon>Alcaligenaceae</taxon>
        <taxon>Candidimonas</taxon>
    </lineage>
</organism>
<protein>
    <submittedName>
        <fullName evidence="1">Uncharacterized protein</fullName>
    </submittedName>
</protein>
<name>A0A225MLN1_9BURK</name>
<comment type="caution">
    <text evidence="1">The sequence shown here is derived from an EMBL/GenBank/DDBJ whole genome shotgun (WGS) entry which is preliminary data.</text>
</comment>
<dbReference type="AlphaFoldDB" id="A0A225MLN1"/>
<dbReference type="EMBL" id="NJIH01000004">
    <property type="protein sequence ID" value="OWT61872.1"/>
    <property type="molecule type" value="Genomic_DNA"/>
</dbReference>